<evidence type="ECO:0000313" key="1">
    <source>
        <dbReference type="EMBL" id="MEQ2544282.1"/>
    </source>
</evidence>
<dbReference type="GeneID" id="78181082"/>
<proteinExistence type="predicted"/>
<evidence type="ECO:0008006" key="3">
    <source>
        <dbReference type="Google" id="ProtNLM"/>
    </source>
</evidence>
<gene>
    <name evidence="1" type="ORF">WMO46_04890</name>
</gene>
<dbReference type="Proteomes" id="UP001460202">
    <property type="component" value="Unassembled WGS sequence"/>
</dbReference>
<reference evidence="1 2" key="1">
    <citation type="submission" date="2024-03" db="EMBL/GenBank/DDBJ databases">
        <title>Human intestinal bacterial collection.</title>
        <authorList>
            <person name="Pauvert C."/>
            <person name="Hitch T.C.A."/>
            <person name="Clavel T."/>
        </authorList>
    </citation>
    <scope>NUCLEOTIDE SEQUENCE [LARGE SCALE GENOMIC DNA]</scope>
    <source>
        <strain evidence="1 2">CLA-KB-H122</strain>
    </source>
</reference>
<name>A0ABV1GV48_9BACT</name>
<sequence>MKLDAIIEDMQGCIFSLQQRVEELKTMDDKSAETILMTRQEAADLIGKSLRQLDRDCRRYGIRKVHANGGIRIPKIDLLVHMGLVARPAEPRQSELQRVLGRFGRR</sequence>
<comment type="caution">
    <text evidence="1">The sequence shown here is derived from an EMBL/GenBank/DDBJ whole genome shotgun (WGS) entry which is preliminary data.</text>
</comment>
<keyword evidence="2" id="KW-1185">Reference proteome</keyword>
<accession>A0ABV1GV48</accession>
<organism evidence="1 2">
    <name type="scientific">Alistipes intestinihominis</name>
    <dbReference type="NCBI Taxonomy" id="3133172"/>
    <lineage>
        <taxon>Bacteria</taxon>
        <taxon>Pseudomonadati</taxon>
        <taxon>Bacteroidota</taxon>
        <taxon>Bacteroidia</taxon>
        <taxon>Bacteroidales</taxon>
        <taxon>Rikenellaceae</taxon>
        <taxon>Alistipes</taxon>
    </lineage>
</organism>
<protein>
    <recommendedName>
        <fullName evidence="3">DNA-binding protein</fullName>
    </recommendedName>
</protein>
<evidence type="ECO:0000313" key="2">
    <source>
        <dbReference type="Proteomes" id="UP001460202"/>
    </source>
</evidence>
<dbReference type="EMBL" id="JBBMFL010000004">
    <property type="protein sequence ID" value="MEQ2544282.1"/>
    <property type="molecule type" value="Genomic_DNA"/>
</dbReference>
<dbReference type="RefSeq" id="WP_129652099.1">
    <property type="nucleotide sequence ID" value="NZ_JBBMFL010000004.1"/>
</dbReference>